<protein>
    <submittedName>
        <fullName evidence="1">Uncharacterized protein</fullName>
    </submittedName>
</protein>
<dbReference type="RefSeq" id="WP_227261716.1">
    <property type="nucleotide sequence ID" value="NZ_BAAADU010000002.1"/>
</dbReference>
<name>A0AAV3SYT1_9EURY</name>
<dbReference type="GeneID" id="68572310"/>
<accession>A0AAV3SYT1</accession>
<proteinExistence type="predicted"/>
<organism evidence="1 2">
    <name type="scientific">Salarchaeum japonicum</name>
    <dbReference type="NCBI Taxonomy" id="555573"/>
    <lineage>
        <taxon>Archaea</taxon>
        <taxon>Methanobacteriati</taxon>
        <taxon>Methanobacteriota</taxon>
        <taxon>Stenosarchaea group</taxon>
        <taxon>Halobacteria</taxon>
        <taxon>Halobacteriales</taxon>
        <taxon>Halobacteriaceae</taxon>
    </lineage>
</organism>
<gene>
    <name evidence="1" type="ORF">GCM10009019_05730</name>
</gene>
<evidence type="ECO:0000313" key="1">
    <source>
        <dbReference type="EMBL" id="GAA0646266.1"/>
    </source>
</evidence>
<evidence type="ECO:0000313" key="2">
    <source>
        <dbReference type="Proteomes" id="UP001500194"/>
    </source>
</evidence>
<reference evidence="1 2" key="1">
    <citation type="journal article" date="2019" name="Int. J. Syst. Evol. Microbiol.">
        <title>The Global Catalogue of Microorganisms (GCM) 10K type strain sequencing project: providing services to taxonomists for standard genome sequencing and annotation.</title>
        <authorList>
            <consortium name="The Broad Institute Genomics Platform"/>
            <consortium name="The Broad Institute Genome Sequencing Center for Infectious Disease"/>
            <person name="Wu L."/>
            <person name="Ma J."/>
        </authorList>
    </citation>
    <scope>NUCLEOTIDE SEQUENCE [LARGE SCALE GENOMIC DNA]</scope>
    <source>
        <strain evidence="1 2">JCM 16327</strain>
    </source>
</reference>
<comment type="caution">
    <text evidence="1">The sequence shown here is derived from an EMBL/GenBank/DDBJ whole genome shotgun (WGS) entry which is preliminary data.</text>
</comment>
<dbReference type="Proteomes" id="UP001500194">
    <property type="component" value="Unassembled WGS sequence"/>
</dbReference>
<keyword evidence="2" id="KW-1185">Reference proteome</keyword>
<sequence>MGAAEEEEDQIKRLLRQEAENREAITEELLLEIYDLEDDLSTMELRHGITDGIQSALENHVDEENGA</sequence>
<dbReference type="EMBL" id="BAAADU010000002">
    <property type="protein sequence ID" value="GAA0646266.1"/>
    <property type="molecule type" value="Genomic_DNA"/>
</dbReference>
<dbReference type="AlphaFoldDB" id="A0AAV3SYT1"/>